<reference evidence="2" key="1">
    <citation type="submission" date="2014-12" db="EMBL/GenBank/DDBJ databases">
        <title>Insight into the proteome of Arion vulgaris.</title>
        <authorList>
            <person name="Aradska J."/>
            <person name="Bulat T."/>
            <person name="Smidak R."/>
            <person name="Sarate P."/>
            <person name="Gangsoo J."/>
            <person name="Sialana F."/>
            <person name="Bilban M."/>
            <person name="Lubec G."/>
        </authorList>
    </citation>
    <scope>NUCLEOTIDE SEQUENCE</scope>
    <source>
        <tissue evidence="2">Skin</tissue>
    </source>
</reference>
<name>A0A0B6XTN2_9EUPU</name>
<organism evidence="2">
    <name type="scientific">Arion vulgaris</name>
    <dbReference type="NCBI Taxonomy" id="1028688"/>
    <lineage>
        <taxon>Eukaryota</taxon>
        <taxon>Metazoa</taxon>
        <taxon>Spiralia</taxon>
        <taxon>Lophotrochozoa</taxon>
        <taxon>Mollusca</taxon>
        <taxon>Gastropoda</taxon>
        <taxon>Heterobranchia</taxon>
        <taxon>Euthyneura</taxon>
        <taxon>Panpulmonata</taxon>
        <taxon>Eupulmonata</taxon>
        <taxon>Stylommatophora</taxon>
        <taxon>Helicina</taxon>
        <taxon>Arionoidea</taxon>
        <taxon>Arionidae</taxon>
        <taxon>Arion</taxon>
    </lineage>
</organism>
<evidence type="ECO:0000313" key="2">
    <source>
        <dbReference type="EMBL" id="CEK47243.1"/>
    </source>
</evidence>
<dbReference type="AlphaFoldDB" id="A0A0B6XTN2"/>
<accession>A0A0B6XTN2</accession>
<evidence type="ECO:0000256" key="1">
    <source>
        <dbReference type="SAM" id="MobiDB-lite"/>
    </source>
</evidence>
<gene>
    <name evidence="2" type="primary">ORF865</name>
</gene>
<feature type="non-terminal residue" evidence="2">
    <location>
        <position position="77"/>
    </location>
</feature>
<proteinExistence type="predicted"/>
<feature type="compositionally biased region" description="Polar residues" evidence="1">
    <location>
        <begin position="43"/>
        <end position="52"/>
    </location>
</feature>
<sequence length="77" mass="8581">LETAECIDYARAKSLISCSNFDDKVQIPKLSTDSVIETSNKISYDNQQSSTTETRKHVLGSSMDCSSTARNHFDHHS</sequence>
<protein>
    <submittedName>
        <fullName evidence="2">Uncharacterized protein</fullName>
    </submittedName>
</protein>
<dbReference type="EMBL" id="HACG01000378">
    <property type="protein sequence ID" value="CEK47243.1"/>
    <property type="molecule type" value="Transcribed_RNA"/>
</dbReference>
<feature type="non-terminal residue" evidence="2">
    <location>
        <position position="1"/>
    </location>
</feature>
<feature type="region of interest" description="Disordered" evidence="1">
    <location>
        <begin position="43"/>
        <end position="77"/>
    </location>
</feature>